<feature type="domain" description="ATP-cone" evidence="4">
    <location>
        <begin position="1"/>
        <end position="86"/>
    </location>
</feature>
<dbReference type="GO" id="GO:0006260">
    <property type="term" value="P:DNA replication"/>
    <property type="evidence" value="ECO:0007669"/>
    <property type="project" value="InterPro"/>
</dbReference>
<keyword evidence="1 3" id="KW-0547">Nucleotide-binding</keyword>
<evidence type="ECO:0000256" key="3">
    <source>
        <dbReference type="PROSITE-ProRule" id="PRU00492"/>
    </source>
</evidence>
<keyword evidence="6" id="KW-1185">Reference proteome</keyword>
<dbReference type="Pfam" id="PF13597">
    <property type="entry name" value="NRDD"/>
    <property type="match status" value="1"/>
</dbReference>
<dbReference type="GO" id="GO:0009265">
    <property type="term" value="P:2'-deoxyribonucleotide biosynthetic process"/>
    <property type="evidence" value="ECO:0007669"/>
    <property type="project" value="TreeGrafter"/>
</dbReference>
<protein>
    <submittedName>
        <fullName evidence="5">Anaerobic ribonucleoside-triphosphate reductase</fullName>
    </submittedName>
</protein>
<dbReference type="PROSITE" id="PS51161">
    <property type="entry name" value="ATP_CONE"/>
    <property type="match status" value="1"/>
</dbReference>
<dbReference type="Gene3D" id="3.20.70.20">
    <property type="match status" value="1"/>
</dbReference>
<evidence type="ECO:0000313" key="5">
    <source>
        <dbReference type="EMBL" id="QBJ04080.1"/>
    </source>
</evidence>
<dbReference type="GO" id="GO:0005524">
    <property type="term" value="F:ATP binding"/>
    <property type="evidence" value="ECO:0007669"/>
    <property type="project" value="UniProtKB-UniRule"/>
</dbReference>
<name>A0A481W632_9CAUD</name>
<dbReference type="InterPro" id="IPR005144">
    <property type="entry name" value="ATP-cone_dom"/>
</dbReference>
<dbReference type="GeneID" id="65071870"/>
<evidence type="ECO:0000256" key="2">
    <source>
        <dbReference type="ARBA" id="ARBA00022840"/>
    </source>
</evidence>
<dbReference type="Proteomes" id="UP000292160">
    <property type="component" value="Segment"/>
</dbReference>
<dbReference type="KEGG" id="vg:65071870"/>
<dbReference type="Pfam" id="PF03477">
    <property type="entry name" value="ATP-cone"/>
    <property type="match status" value="1"/>
</dbReference>
<evidence type="ECO:0000259" key="4">
    <source>
        <dbReference type="PROSITE" id="PS51161"/>
    </source>
</evidence>
<evidence type="ECO:0000313" key="6">
    <source>
        <dbReference type="Proteomes" id="UP000292160"/>
    </source>
</evidence>
<sequence>MQIVKRNGELQEFNPEKIEKVISKALSETKEQGNAKELSQIVCKAIKEGMTVEQIQDLVFIILVKNNLVITAREFERYRTRRTVLREQKLDKEIERFLDYGDDENSNKKTDVANVKRDLIAGEYFRKRREKMLPKDLLEAHRKKAIYQHDFDQWEKLTNCCILNIKDMLMNGTWITNAVINQPNSVQTAFNIVSQIFLSTANQEFGGISSHNINETLSFFAKKNFRKNFIDVYRLLHNISTASLDETILELEDSIGRIDSGNKELEKIYEREFTEAKNKTRKDIYDACQIFEYQINSISCQS</sequence>
<evidence type="ECO:0000256" key="1">
    <source>
        <dbReference type="ARBA" id="ARBA00022741"/>
    </source>
</evidence>
<accession>A0A481W632</accession>
<dbReference type="PANTHER" id="PTHR21075">
    <property type="entry name" value="ANAEROBIC RIBONUCLEOSIDE-TRIPHOSPHATE REDUCTASE"/>
    <property type="match status" value="1"/>
</dbReference>
<dbReference type="InterPro" id="IPR012833">
    <property type="entry name" value="NrdD"/>
</dbReference>
<dbReference type="PANTHER" id="PTHR21075:SF0">
    <property type="entry name" value="ANAEROBIC RIBONUCLEOSIDE-TRIPHOSPHATE REDUCTASE"/>
    <property type="match status" value="1"/>
</dbReference>
<dbReference type="GO" id="GO:0008998">
    <property type="term" value="F:ribonucleoside-triphosphate reductase (thioredoxin) activity"/>
    <property type="evidence" value="ECO:0007669"/>
    <property type="project" value="InterPro"/>
</dbReference>
<proteinExistence type="predicted"/>
<dbReference type="SUPFAM" id="SSF51998">
    <property type="entry name" value="PFL-like glycyl radical enzymes"/>
    <property type="match status" value="1"/>
</dbReference>
<reference evidence="5 6" key="1">
    <citation type="submission" date="2019-02" db="EMBL/GenBank/DDBJ databases">
        <title>Genomic, morphological and functional characterisation of novel bacteriophage Fnu1 capable of disrupt Fusobacterium nucleatum biofilm.</title>
        <authorList>
            <person name="Kabwe M."/>
            <person name="Brown T.L."/>
            <person name="Dashper S."/>
            <person name="Speirs L."/>
            <person name="Ku H."/>
            <person name="Petrovski S."/>
            <person name="Chan H.T."/>
            <person name="Lock P."/>
            <person name="Tucci J."/>
        </authorList>
    </citation>
    <scope>NUCLEOTIDE SEQUENCE [LARGE SCALE GENOMIC DNA]</scope>
</reference>
<dbReference type="RefSeq" id="YP_010082862.1">
    <property type="nucleotide sequence ID" value="NC_055035.1"/>
</dbReference>
<dbReference type="EMBL" id="MK554696">
    <property type="protein sequence ID" value="QBJ04080.1"/>
    <property type="molecule type" value="Genomic_DNA"/>
</dbReference>
<keyword evidence="2 3" id="KW-0067">ATP-binding</keyword>
<dbReference type="GO" id="GO:0004748">
    <property type="term" value="F:ribonucleoside-diphosphate reductase activity, thioredoxin disulfide as acceptor"/>
    <property type="evidence" value="ECO:0007669"/>
    <property type="project" value="TreeGrafter"/>
</dbReference>
<organism evidence="5 6">
    <name type="scientific">Fusobacterium phage Fnu1</name>
    <dbReference type="NCBI Taxonomy" id="2530024"/>
    <lineage>
        <taxon>Viruses</taxon>
        <taxon>Duplodnaviria</taxon>
        <taxon>Heunggongvirae</taxon>
        <taxon>Uroviricota</taxon>
        <taxon>Caudoviricetes</taxon>
        <taxon>Latrobevirus</taxon>
        <taxon>Latrobevirus FNU1</taxon>
    </lineage>
</organism>